<proteinExistence type="inferred from homology"/>
<dbReference type="PROSITE" id="PS00202">
    <property type="entry name" value="RUBREDOXIN"/>
    <property type="match status" value="1"/>
</dbReference>
<dbReference type="Gene3D" id="2.20.28.270">
    <property type="entry name" value="RNA polymerase-binding protein A"/>
    <property type="match status" value="1"/>
</dbReference>
<reference evidence="4" key="1">
    <citation type="journal article" date="2019" name="Int. J. Syst. Evol. Microbiol.">
        <title>The Global Catalogue of Microorganisms (GCM) 10K type strain sequencing project: providing services to taxonomists for standard genome sequencing and annotation.</title>
        <authorList>
            <consortium name="The Broad Institute Genomics Platform"/>
            <consortium name="The Broad Institute Genome Sequencing Center for Infectious Disease"/>
            <person name="Wu L."/>
            <person name="Ma J."/>
        </authorList>
    </citation>
    <scope>NUCLEOTIDE SEQUENCE [LARGE SCALE GENOMIC DNA]</scope>
    <source>
        <strain evidence="4">JCM 16021</strain>
    </source>
</reference>
<keyword evidence="2" id="KW-0804">Transcription</keyword>
<keyword evidence="1 2" id="KW-0479">Metal-binding</keyword>
<keyword evidence="2" id="KW-0862">Zinc</keyword>
<comment type="function">
    <text evidence="2">Binds to RNA polymerase (RNAP), stimulating transcription from principal, but not alternative sigma factor promoters.</text>
</comment>
<dbReference type="Pfam" id="PF13397">
    <property type="entry name" value="RbpA"/>
    <property type="match status" value="1"/>
</dbReference>
<comment type="similarity">
    <text evidence="2">Belongs to the RNA polymerase-binding protein RbpA family.</text>
</comment>
<accession>A0ABP5JP43</accession>
<dbReference type="InterPro" id="IPR025182">
    <property type="entry name" value="RNApol-bd_RbpA"/>
</dbReference>
<dbReference type="RefSeq" id="WP_344302994.1">
    <property type="nucleotide sequence ID" value="NZ_BAAAQQ010000007.1"/>
</dbReference>
<keyword evidence="2" id="KW-0805">Transcription regulation</keyword>
<name>A0ABP5JP43_9ACTN</name>
<protein>
    <recommendedName>
        <fullName evidence="2">RNA polymerase-binding protein RbpA</fullName>
    </recommendedName>
</protein>
<comment type="subunit">
    <text evidence="2">Forms a complex with the RNAP catalytic core and with free principal sigma factors.</text>
</comment>
<feature type="binding site" evidence="2">
    <location>
        <position position="56"/>
    </location>
    <ligand>
        <name>Zn(2+)</name>
        <dbReference type="ChEBI" id="CHEBI:29105"/>
    </ligand>
</feature>
<feature type="binding site" evidence="2">
    <location>
        <position position="38"/>
    </location>
    <ligand>
        <name>Zn(2+)</name>
        <dbReference type="ChEBI" id="CHEBI:29105"/>
    </ligand>
</feature>
<gene>
    <name evidence="2" type="primary">rbpA</name>
    <name evidence="3" type="ORF">GCM10009843_14330</name>
</gene>
<keyword evidence="4" id="KW-1185">Reference proteome</keyword>
<organism evidence="3 4">
    <name type="scientific">Nocardioides bigeumensis</name>
    <dbReference type="NCBI Taxonomy" id="433657"/>
    <lineage>
        <taxon>Bacteria</taxon>
        <taxon>Bacillati</taxon>
        <taxon>Actinomycetota</taxon>
        <taxon>Actinomycetes</taxon>
        <taxon>Propionibacteriales</taxon>
        <taxon>Nocardioidaceae</taxon>
        <taxon>Nocardioides</taxon>
    </lineage>
</organism>
<dbReference type="Proteomes" id="UP001500575">
    <property type="component" value="Unassembled WGS sequence"/>
</dbReference>
<evidence type="ECO:0000313" key="4">
    <source>
        <dbReference type="Proteomes" id="UP001500575"/>
    </source>
</evidence>
<evidence type="ECO:0000256" key="1">
    <source>
        <dbReference type="ARBA" id="ARBA00022723"/>
    </source>
</evidence>
<evidence type="ECO:0000256" key="2">
    <source>
        <dbReference type="HAMAP-Rule" id="MF_01483"/>
    </source>
</evidence>
<comment type="caution">
    <text evidence="3">The sequence shown here is derived from an EMBL/GenBank/DDBJ whole genome shotgun (WGS) entry which is preliminary data.</text>
</comment>
<evidence type="ECO:0000313" key="3">
    <source>
        <dbReference type="EMBL" id="GAA2120709.1"/>
    </source>
</evidence>
<sequence length="127" mass="14263">MAERTLRGARLGGQSFEDERGIEFAARQQIGYTCPQGHVFEITMSVEADVPALWECPRCGAEALSNSGELPEAKAEKPVRTHWDMLLERRSVKELEDILKERLELLRGGEIGPAHLHRANAKKRKVS</sequence>
<dbReference type="InterPro" id="IPR038638">
    <property type="entry name" value="RbpA_sf"/>
</dbReference>
<dbReference type="EMBL" id="BAAAQQ010000007">
    <property type="protein sequence ID" value="GAA2120709.1"/>
    <property type="molecule type" value="Genomic_DNA"/>
</dbReference>
<comment type="cofactor">
    <cofactor evidence="2">
        <name>Zn(2+)</name>
        <dbReference type="ChEBI" id="CHEBI:29105"/>
    </cofactor>
    <text evidence="2">Bind 1 Zn(2+) per subunit.</text>
</comment>
<feature type="binding site" evidence="2">
    <location>
        <position position="59"/>
    </location>
    <ligand>
        <name>Zn(2+)</name>
        <dbReference type="ChEBI" id="CHEBI:29105"/>
    </ligand>
</feature>
<dbReference type="HAMAP" id="MF_01483">
    <property type="entry name" value="RbpA"/>
    <property type="match status" value="1"/>
</dbReference>
<dbReference type="InterPro" id="IPR018527">
    <property type="entry name" value="Rubredoxin_Fe_BS"/>
</dbReference>
<feature type="binding site" evidence="2">
    <location>
        <position position="34"/>
    </location>
    <ligand>
        <name>Zn(2+)</name>
        <dbReference type="ChEBI" id="CHEBI:29105"/>
    </ligand>
</feature>